<organism evidence="2 3">
    <name type="scientific">Allacma fusca</name>
    <dbReference type="NCBI Taxonomy" id="39272"/>
    <lineage>
        <taxon>Eukaryota</taxon>
        <taxon>Metazoa</taxon>
        <taxon>Ecdysozoa</taxon>
        <taxon>Arthropoda</taxon>
        <taxon>Hexapoda</taxon>
        <taxon>Collembola</taxon>
        <taxon>Symphypleona</taxon>
        <taxon>Sminthuridae</taxon>
        <taxon>Allacma</taxon>
    </lineage>
</organism>
<proteinExistence type="predicted"/>
<dbReference type="EMBL" id="CAJVCH010375095">
    <property type="protein sequence ID" value="CAG7816650.1"/>
    <property type="molecule type" value="Genomic_DNA"/>
</dbReference>
<feature type="non-terminal residue" evidence="2">
    <location>
        <position position="84"/>
    </location>
</feature>
<reference evidence="2" key="1">
    <citation type="submission" date="2021-06" db="EMBL/GenBank/DDBJ databases">
        <authorList>
            <person name="Hodson N. C."/>
            <person name="Mongue J. A."/>
            <person name="Jaron S. K."/>
        </authorList>
    </citation>
    <scope>NUCLEOTIDE SEQUENCE</scope>
</reference>
<keyword evidence="1" id="KW-0812">Transmembrane</keyword>
<sequence>CSFIPSTLSLRVILWSGTATSVIIYAVFSSIIMSRLSVEKELFNTLDDLRHEGFELYAQDVMVNAVEVVQETTKNPTNTVAMEL</sequence>
<evidence type="ECO:0000313" key="3">
    <source>
        <dbReference type="Proteomes" id="UP000708208"/>
    </source>
</evidence>
<dbReference type="OrthoDB" id="8186464at2759"/>
<dbReference type="AlphaFoldDB" id="A0A8J2KLD2"/>
<accession>A0A8J2KLD2</accession>
<keyword evidence="1" id="KW-0472">Membrane</keyword>
<dbReference type="Proteomes" id="UP000708208">
    <property type="component" value="Unassembled WGS sequence"/>
</dbReference>
<evidence type="ECO:0000313" key="2">
    <source>
        <dbReference type="EMBL" id="CAG7816650.1"/>
    </source>
</evidence>
<evidence type="ECO:0000256" key="1">
    <source>
        <dbReference type="SAM" id="Phobius"/>
    </source>
</evidence>
<keyword evidence="1" id="KW-1133">Transmembrane helix</keyword>
<feature type="transmembrane region" description="Helical" evidence="1">
    <location>
        <begin position="12"/>
        <end position="33"/>
    </location>
</feature>
<name>A0A8J2KLD2_9HEXA</name>
<gene>
    <name evidence="2" type="ORF">AFUS01_LOCUS27262</name>
</gene>
<keyword evidence="3" id="KW-1185">Reference proteome</keyword>
<protein>
    <submittedName>
        <fullName evidence="2">Uncharacterized protein</fullName>
    </submittedName>
</protein>
<feature type="non-terminal residue" evidence="2">
    <location>
        <position position="1"/>
    </location>
</feature>
<comment type="caution">
    <text evidence="2">The sequence shown here is derived from an EMBL/GenBank/DDBJ whole genome shotgun (WGS) entry which is preliminary data.</text>
</comment>